<gene>
    <name evidence="2" type="ORF">KUTeg_015696</name>
</gene>
<name>A0ABQ9ES29_TEGGR</name>
<dbReference type="Proteomes" id="UP001217089">
    <property type="component" value="Unassembled WGS sequence"/>
</dbReference>
<evidence type="ECO:0000313" key="3">
    <source>
        <dbReference type="Proteomes" id="UP001217089"/>
    </source>
</evidence>
<sequence>MFSMHIKMRISCLICTRIAFGHFLCQLAQLRNYSHVIVLSLSNGMLNKYYQSTKKGVRIENVTVDLKTSNVKPIHANWLLSVFDEISKDKHCVIEGFKLADISEVLSDRNKHWTKEIFKLLYEKKIKKNLKISAFNRFNSVLTYAKNGSSSISLNKDPPNIVGKIKTVSFRIIWKSPCVVLCQSNIRYLHEMIMIKYLVEPDAAQNFLNSLI</sequence>
<accession>A0ABQ9ES29</accession>
<keyword evidence="3" id="KW-1185">Reference proteome</keyword>
<organism evidence="2 3">
    <name type="scientific">Tegillarca granosa</name>
    <name type="common">Malaysian cockle</name>
    <name type="synonym">Anadara granosa</name>
    <dbReference type="NCBI Taxonomy" id="220873"/>
    <lineage>
        <taxon>Eukaryota</taxon>
        <taxon>Metazoa</taxon>
        <taxon>Spiralia</taxon>
        <taxon>Lophotrochozoa</taxon>
        <taxon>Mollusca</taxon>
        <taxon>Bivalvia</taxon>
        <taxon>Autobranchia</taxon>
        <taxon>Pteriomorphia</taxon>
        <taxon>Arcoida</taxon>
        <taxon>Arcoidea</taxon>
        <taxon>Arcidae</taxon>
        <taxon>Tegillarca</taxon>
    </lineage>
</organism>
<evidence type="ECO:0000256" key="1">
    <source>
        <dbReference type="SAM" id="SignalP"/>
    </source>
</evidence>
<protein>
    <submittedName>
        <fullName evidence="2">Uncharacterized protein</fullName>
    </submittedName>
</protein>
<feature type="signal peptide" evidence="1">
    <location>
        <begin position="1"/>
        <end position="21"/>
    </location>
</feature>
<proteinExistence type="predicted"/>
<evidence type="ECO:0000313" key="2">
    <source>
        <dbReference type="EMBL" id="KAJ8306752.1"/>
    </source>
</evidence>
<comment type="caution">
    <text evidence="2">The sequence shown here is derived from an EMBL/GenBank/DDBJ whole genome shotgun (WGS) entry which is preliminary data.</text>
</comment>
<dbReference type="EMBL" id="JARBDR010000810">
    <property type="protein sequence ID" value="KAJ8306752.1"/>
    <property type="molecule type" value="Genomic_DNA"/>
</dbReference>
<feature type="chain" id="PRO_5047088295" evidence="1">
    <location>
        <begin position="22"/>
        <end position="212"/>
    </location>
</feature>
<keyword evidence="1" id="KW-0732">Signal</keyword>
<reference evidence="2 3" key="1">
    <citation type="submission" date="2022-12" db="EMBL/GenBank/DDBJ databases">
        <title>Chromosome-level genome of Tegillarca granosa.</title>
        <authorList>
            <person name="Kim J."/>
        </authorList>
    </citation>
    <scope>NUCLEOTIDE SEQUENCE [LARGE SCALE GENOMIC DNA]</scope>
    <source>
        <strain evidence="2">Teg-2019</strain>
        <tissue evidence="2">Adductor muscle</tissue>
    </source>
</reference>